<protein>
    <submittedName>
        <fullName evidence="6">Chromosome partitioning protein ParA</fullName>
    </submittedName>
</protein>
<feature type="domain" description="FtsK" evidence="5">
    <location>
        <begin position="126"/>
        <end position="305"/>
    </location>
</feature>
<dbReference type="PANTHER" id="PTHR22683:SF41">
    <property type="entry name" value="DNA TRANSLOCASE FTSK"/>
    <property type="match status" value="1"/>
</dbReference>
<dbReference type="Proteomes" id="UP000235114">
    <property type="component" value="Unassembled WGS sequence"/>
</dbReference>
<dbReference type="PANTHER" id="PTHR22683">
    <property type="entry name" value="SPORULATION PROTEIN RELATED"/>
    <property type="match status" value="1"/>
</dbReference>
<dbReference type="GO" id="GO:0005524">
    <property type="term" value="F:ATP binding"/>
    <property type="evidence" value="ECO:0007669"/>
    <property type="project" value="UniProtKB-UniRule"/>
</dbReference>
<dbReference type="InterPro" id="IPR003593">
    <property type="entry name" value="AAA+_ATPase"/>
</dbReference>
<dbReference type="SMART" id="SM00382">
    <property type="entry name" value="AAA"/>
    <property type="match status" value="1"/>
</dbReference>
<dbReference type="Gene3D" id="3.40.50.300">
    <property type="entry name" value="P-loop containing nucleotide triphosphate hydrolases"/>
    <property type="match status" value="1"/>
</dbReference>
<feature type="binding site" evidence="4">
    <location>
        <begin position="143"/>
        <end position="150"/>
    </location>
    <ligand>
        <name>ATP</name>
        <dbReference type="ChEBI" id="CHEBI:30616"/>
    </ligand>
</feature>
<keyword evidence="9" id="KW-1185">Reference proteome</keyword>
<keyword evidence="2 4" id="KW-0547">Nucleotide-binding</keyword>
<evidence type="ECO:0000256" key="2">
    <source>
        <dbReference type="ARBA" id="ARBA00022741"/>
    </source>
</evidence>
<name>A0A2N5GG21_9BACI</name>
<dbReference type="InterPro" id="IPR027417">
    <property type="entry name" value="P-loop_NTPase"/>
</dbReference>
<evidence type="ECO:0000259" key="5">
    <source>
        <dbReference type="PROSITE" id="PS50901"/>
    </source>
</evidence>
<keyword evidence="3 4" id="KW-0067">ATP-binding</keyword>
<evidence type="ECO:0000313" key="7">
    <source>
        <dbReference type="EMBL" id="PLR99172.1"/>
    </source>
</evidence>
<dbReference type="EMBL" id="PGVA01000080">
    <property type="protein sequence ID" value="PLR79696.1"/>
    <property type="molecule type" value="Genomic_DNA"/>
</dbReference>
<dbReference type="InterPro" id="IPR002543">
    <property type="entry name" value="FtsK_dom"/>
</dbReference>
<dbReference type="SUPFAM" id="SSF52540">
    <property type="entry name" value="P-loop containing nucleoside triphosphate hydrolases"/>
    <property type="match status" value="1"/>
</dbReference>
<dbReference type="AlphaFoldDB" id="A0A2N5GG21"/>
<evidence type="ECO:0000256" key="3">
    <source>
        <dbReference type="ARBA" id="ARBA00022840"/>
    </source>
</evidence>
<dbReference type="Proteomes" id="UP000234951">
    <property type="component" value="Unassembled WGS sequence"/>
</dbReference>
<sequence>MDIMSILAKLKVRKQLISAFKSAGLYLGNEEQPIFPKIHSVIIDDRSTKLTFSLRTGMDPNLIKKKMYVFHQKFGKNTQIKGEIKTFQLTVYAAGIPSSLLYDYEKYVALFKGLSIPIVAGMDLNGNMVVFDLVKNPHLLIAGETGSGKSTQLRSILTTLIKTLPPERLQLYLCDLKHSEFHVFRQIEHVQGVFVTAKEMMPVFTLIQGEMKRRGDLLDHHELSHVDDLPDPPPYIVVCIDEVALLQKEKSLMELVEEVSAIGRALGVFLILSMQRPDSKVLDGKLKNNLTVRMGFKCADLINSRIVGTPGSEKLKEEGRFLIKLPAFSENKELQAPFLSLDMAKKLLMAHWSAKTKDRRKPPLNASSNVIDLKENENGIFEVLDE</sequence>
<accession>A0A2N5GG21</accession>
<dbReference type="Pfam" id="PF01580">
    <property type="entry name" value="FtsK_SpoIIIE"/>
    <property type="match status" value="1"/>
</dbReference>
<dbReference type="GO" id="GO:0016020">
    <property type="term" value="C:membrane"/>
    <property type="evidence" value="ECO:0007669"/>
    <property type="project" value="UniProtKB-SubCell"/>
</dbReference>
<evidence type="ECO:0000313" key="8">
    <source>
        <dbReference type="Proteomes" id="UP000234951"/>
    </source>
</evidence>
<reference evidence="7 9" key="2">
    <citation type="submission" date="2017-12" db="EMBL/GenBank/DDBJ databases">
        <title>Comparative Functional Genomics of Dry Heat Resistant strains isolated from the Viking Spacecraft.</title>
        <authorList>
            <person name="Seuylemezian A."/>
            <person name="Cooper K."/>
            <person name="Vaishampayan P."/>
        </authorList>
    </citation>
    <scope>NUCLEOTIDE SEQUENCE [LARGE SCALE GENOMIC DNA]</scope>
    <source>
        <strain evidence="7 9">ATCC 29669</strain>
    </source>
</reference>
<dbReference type="InterPro" id="IPR050206">
    <property type="entry name" value="FtsK/SpoIIIE/SftA"/>
</dbReference>
<dbReference type="EMBL" id="PGVD01000018">
    <property type="protein sequence ID" value="PLR99172.1"/>
    <property type="molecule type" value="Genomic_DNA"/>
</dbReference>
<reference evidence="6 8" key="1">
    <citation type="submission" date="2017-11" db="EMBL/GenBank/DDBJ databases">
        <title>Comparitive Functional Genomics of Dry Heat Resistant strains isolated from the Viking Spacecraft.</title>
        <authorList>
            <person name="Seuylemezian A."/>
            <person name="Cooper K."/>
            <person name="Vaishampayan P."/>
        </authorList>
    </citation>
    <scope>NUCLEOTIDE SEQUENCE [LARGE SCALE GENOMIC DNA]</scope>
    <source>
        <strain evidence="6 8">M4.6</strain>
    </source>
</reference>
<evidence type="ECO:0000256" key="4">
    <source>
        <dbReference type="PROSITE-ProRule" id="PRU00289"/>
    </source>
</evidence>
<proteinExistence type="predicted"/>
<comment type="subcellular location">
    <subcellularLocation>
        <location evidence="1">Membrane</location>
        <topology evidence="1">Multi-pass membrane protein</topology>
    </subcellularLocation>
</comment>
<evidence type="ECO:0000256" key="1">
    <source>
        <dbReference type="ARBA" id="ARBA00004141"/>
    </source>
</evidence>
<gene>
    <name evidence="6" type="ORF">CU635_21625</name>
    <name evidence="7" type="ORF">CVD25_06520</name>
</gene>
<comment type="caution">
    <text evidence="6">The sequence shown here is derived from an EMBL/GenBank/DDBJ whole genome shotgun (WGS) entry which is preliminary data.</text>
</comment>
<evidence type="ECO:0000313" key="6">
    <source>
        <dbReference type="EMBL" id="PLR79696.1"/>
    </source>
</evidence>
<organism evidence="6 8">
    <name type="scientific">Bacillus canaveralius</name>
    <dbReference type="NCBI Taxonomy" id="1403243"/>
    <lineage>
        <taxon>Bacteria</taxon>
        <taxon>Bacillati</taxon>
        <taxon>Bacillota</taxon>
        <taxon>Bacilli</taxon>
        <taxon>Bacillales</taxon>
        <taxon>Bacillaceae</taxon>
        <taxon>Bacillus</taxon>
    </lineage>
</organism>
<dbReference type="PROSITE" id="PS50901">
    <property type="entry name" value="FTSK"/>
    <property type="match status" value="1"/>
</dbReference>
<dbReference type="GO" id="GO:0003677">
    <property type="term" value="F:DNA binding"/>
    <property type="evidence" value="ECO:0007669"/>
    <property type="project" value="InterPro"/>
</dbReference>
<evidence type="ECO:0000313" key="9">
    <source>
        <dbReference type="Proteomes" id="UP000235114"/>
    </source>
</evidence>